<sequence>MSTCKIHNGEYNYLAYETPIQYNPFDFVQEDILASTDSEEPLGSTRIANLRGDRPDVRVEPFAGEDLSLQPSPRQARALAFEGGKDSHTQRNKCCSSPLFELMADAFYELSSSPQFGFRSAGNIASLIQKRAQGRFGQSFEVIVSLGDFATASYALGDETCKYQERGFTAMAYATPVQYDITRTEEEEYLSSISSRDPLGATEPSLPGQRAFHTPLAVVAGGARNGFPVGSHCGPERSGSKCCNVALFEVMQSSYESLINRPNFDPYNTRVIARTIQYDVEERLGLSFEMVVSTDDFATASSYSEDNICKFRIDRYYVMAYESPVQV</sequence>
<proteinExistence type="predicted"/>
<dbReference type="InterPro" id="IPR007284">
    <property type="entry name" value="Ground-like_dom"/>
</dbReference>
<evidence type="ECO:0000313" key="2">
    <source>
        <dbReference type="EMBL" id="PIO77076.1"/>
    </source>
</evidence>
<reference evidence="2 3" key="1">
    <citation type="submission" date="2015-09" db="EMBL/GenBank/DDBJ databases">
        <title>Draft genome of the parasitic nematode Teladorsagia circumcincta isolate WARC Sus (inbred).</title>
        <authorList>
            <person name="Mitreva M."/>
        </authorList>
    </citation>
    <scope>NUCLEOTIDE SEQUENCE [LARGE SCALE GENOMIC DNA]</scope>
    <source>
        <strain evidence="2 3">S</strain>
    </source>
</reference>
<dbReference type="Proteomes" id="UP000230423">
    <property type="component" value="Unassembled WGS sequence"/>
</dbReference>
<accession>A0A2G9V3V2</accession>
<evidence type="ECO:0000313" key="3">
    <source>
        <dbReference type="Proteomes" id="UP000230423"/>
    </source>
</evidence>
<dbReference type="EMBL" id="KZ345012">
    <property type="protein sequence ID" value="PIO77076.1"/>
    <property type="molecule type" value="Genomic_DNA"/>
</dbReference>
<feature type="domain" description="Ground-like" evidence="1">
    <location>
        <begin position="239"/>
        <end position="321"/>
    </location>
</feature>
<dbReference type="Pfam" id="PF04155">
    <property type="entry name" value="Ground-like"/>
    <property type="match status" value="2"/>
</dbReference>
<protein>
    <submittedName>
        <fullName evidence="2">Ground-like domain protein</fullName>
    </submittedName>
</protein>
<gene>
    <name evidence="2" type="ORF">TELCIR_00832</name>
</gene>
<keyword evidence="3" id="KW-1185">Reference proteome</keyword>
<organism evidence="2 3">
    <name type="scientific">Teladorsagia circumcincta</name>
    <name type="common">Brown stomach worm</name>
    <name type="synonym">Ostertagia circumcincta</name>
    <dbReference type="NCBI Taxonomy" id="45464"/>
    <lineage>
        <taxon>Eukaryota</taxon>
        <taxon>Metazoa</taxon>
        <taxon>Ecdysozoa</taxon>
        <taxon>Nematoda</taxon>
        <taxon>Chromadorea</taxon>
        <taxon>Rhabditida</taxon>
        <taxon>Rhabditina</taxon>
        <taxon>Rhabditomorpha</taxon>
        <taxon>Strongyloidea</taxon>
        <taxon>Trichostrongylidae</taxon>
        <taxon>Teladorsagia</taxon>
    </lineage>
</organism>
<dbReference type="AlphaFoldDB" id="A0A2G9V3V2"/>
<dbReference type="PANTHER" id="PTHR31967">
    <property type="entry name" value="GROUNDHOG (HEDGEHOG-LIKE FAMILY)-RELATED"/>
    <property type="match status" value="1"/>
</dbReference>
<name>A0A2G9V3V2_TELCI</name>
<dbReference type="OrthoDB" id="5212at2759"/>
<evidence type="ECO:0000259" key="1">
    <source>
        <dbReference type="Pfam" id="PF04155"/>
    </source>
</evidence>
<feature type="domain" description="Ground-like" evidence="1">
    <location>
        <begin position="92"/>
        <end position="173"/>
    </location>
</feature>